<protein>
    <recommendedName>
        <fullName evidence="4">Histone H2A C-terminal domain-containing protein</fullName>
    </recommendedName>
</protein>
<evidence type="ECO:0000313" key="5">
    <source>
        <dbReference type="EMBL" id="KAJ6215871.1"/>
    </source>
</evidence>
<evidence type="ECO:0000313" key="6">
    <source>
        <dbReference type="Proteomes" id="UP001142055"/>
    </source>
</evidence>
<dbReference type="GO" id="GO:0030527">
    <property type="term" value="F:structural constituent of chromatin"/>
    <property type="evidence" value="ECO:0007669"/>
    <property type="project" value="InterPro"/>
</dbReference>
<feature type="domain" description="Histone H2A C-terminal" evidence="4">
    <location>
        <begin position="30"/>
        <end position="50"/>
    </location>
</feature>
<dbReference type="GO" id="GO:0003677">
    <property type="term" value="F:DNA binding"/>
    <property type="evidence" value="ECO:0007669"/>
    <property type="project" value="InterPro"/>
</dbReference>
<dbReference type="EMBL" id="JAPWDV010000004">
    <property type="protein sequence ID" value="KAJ6215871.1"/>
    <property type="molecule type" value="Genomic_DNA"/>
</dbReference>
<dbReference type="InterPro" id="IPR002119">
    <property type="entry name" value="Histone_H2A"/>
</dbReference>
<evidence type="ECO:0000256" key="2">
    <source>
        <dbReference type="ARBA" id="ARBA00022454"/>
    </source>
</evidence>
<sequence length="50" mass="5558">NFSYQGDVAKALEKKHITPRHLTLAVRKDEELNELLFDVILSGGGVPPKI</sequence>
<dbReference type="AlphaFoldDB" id="A0A9Q0RIP3"/>
<comment type="subcellular location">
    <subcellularLocation>
        <location evidence="1">Chromosome</location>
    </subcellularLocation>
</comment>
<dbReference type="SUPFAM" id="SSF47113">
    <property type="entry name" value="Histone-fold"/>
    <property type="match status" value="1"/>
</dbReference>
<dbReference type="Proteomes" id="UP001142055">
    <property type="component" value="Chromosome 4"/>
</dbReference>
<keyword evidence="2" id="KW-0158">Chromosome</keyword>
<accession>A0A9Q0RIP3</accession>
<dbReference type="GO" id="GO:0046982">
    <property type="term" value="F:protein heterodimerization activity"/>
    <property type="evidence" value="ECO:0007669"/>
    <property type="project" value="InterPro"/>
</dbReference>
<dbReference type="Gene3D" id="1.10.20.10">
    <property type="entry name" value="Histone, subunit A"/>
    <property type="match status" value="1"/>
</dbReference>
<evidence type="ECO:0000256" key="1">
    <source>
        <dbReference type="ARBA" id="ARBA00004286"/>
    </source>
</evidence>
<proteinExistence type="predicted"/>
<keyword evidence="3" id="KW-0238">DNA-binding</keyword>
<organism evidence="5 6">
    <name type="scientific">Blomia tropicalis</name>
    <name type="common">Mite</name>
    <dbReference type="NCBI Taxonomy" id="40697"/>
    <lineage>
        <taxon>Eukaryota</taxon>
        <taxon>Metazoa</taxon>
        <taxon>Ecdysozoa</taxon>
        <taxon>Arthropoda</taxon>
        <taxon>Chelicerata</taxon>
        <taxon>Arachnida</taxon>
        <taxon>Acari</taxon>
        <taxon>Acariformes</taxon>
        <taxon>Sarcoptiformes</taxon>
        <taxon>Astigmata</taxon>
        <taxon>Glycyphagoidea</taxon>
        <taxon>Echimyopodidae</taxon>
        <taxon>Blomia</taxon>
    </lineage>
</organism>
<dbReference type="InterPro" id="IPR009072">
    <property type="entry name" value="Histone-fold"/>
</dbReference>
<dbReference type="InterPro" id="IPR032454">
    <property type="entry name" value="Histone_H2A_C"/>
</dbReference>
<keyword evidence="3" id="KW-0544">Nucleosome core</keyword>
<evidence type="ECO:0000256" key="3">
    <source>
        <dbReference type="ARBA" id="ARBA00023269"/>
    </source>
</evidence>
<dbReference type="PANTHER" id="PTHR23430">
    <property type="entry name" value="HISTONE H2A"/>
    <property type="match status" value="1"/>
</dbReference>
<keyword evidence="6" id="KW-1185">Reference proteome</keyword>
<feature type="non-terminal residue" evidence="5">
    <location>
        <position position="1"/>
    </location>
</feature>
<dbReference type="GO" id="GO:0000786">
    <property type="term" value="C:nucleosome"/>
    <property type="evidence" value="ECO:0007669"/>
    <property type="project" value="UniProtKB-KW"/>
</dbReference>
<reference evidence="5" key="1">
    <citation type="submission" date="2022-12" db="EMBL/GenBank/DDBJ databases">
        <title>Genome assemblies of Blomia tropicalis.</title>
        <authorList>
            <person name="Cui Y."/>
        </authorList>
    </citation>
    <scope>NUCLEOTIDE SEQUENCE</scope>
    <source>
        <tissue evidence="5">Adult mites</tissue>
    </source>
</reference>
<gene>
    <name evidence="5" type="ORF">RDWZM_010371</name>
</gene>
<dbReference type="Pfam" id="PF16211">
    <property type="entry name" value="Histone_H2A_C"/>
    <property type="match status" value="1"/>
</dbReference>
<evidence type="ECO:0000259" key="4">
    <source>
        <dbReference type="Pfam" id="PF16211"/>
    </source>
</evidence>
<comment type="caution">
    <text evidence="5">The sequence shown here is derived from an EMBL/GenBank/DDBJ whole genome shotgun (WGS) entry which is preliminary data.</text>
</comment>
<name>A0A9Q0RIP3_BLOTA</name>